<protein>
    <submittedName>
        <fullName evidence="2">DUF4251 domain-containing protein</fullName>
    </submittedName>
</protein>
<organism evidence="2 3">
    <name type="scientific">Geojedonia litorea</name>
    <dbReference type="NCBI Taxonomy" id="1268269"/>
    <lineage>
        <taxon>Bacteria</taxon>
        <taxon>Pseudomonadati</taxon>
        <taxon>Bacteroidota</taxon>
        <taxon>Flavobacteriia</taxon>
        <taxon>Flavobacteriales</taxon>
        <taxon>Flavobacteriaceae</taxon>
        <taxon>Geojedonia</taxon>
    </lineage>
</organism>
<comment type="caution">
    <text evidence="2">The sequence shown here is derived from an EMBL/GenBank/DDBJ whole genome shotgun (WGS) entry which is preliminary data.</text>
</comment>
<dbReference type="Gene3D" id="2.40.128.410">
    <property type="match status" value="1"/>
</dbReference>
<keyword evidence="3" id="KW-1185">Reference proteome</keyword>
<sequence>MKSLPTYISILLLTLLVGCASSNARKSPENLKAYEDLKQLVNSKHFNINSRRALPAATLAMTAIQNANLLAPGNNAGSIDITGNQNFLRVEGDSVFAFLPFFGEQRIGGSYPGNTHIGIEFKGIPKNYELEFDDDKLKTQIKFSINDQYRHQESYDVYINVFAGRTSDVRVLSSTRSSMAYQGTIEPIDKNKKP</sequence>
<dbReference type="RefSeq" id="WP_387961934.1">
    <property type="nucleotide sequence ID" value="NZ_JBHSGP010000012.1"/>
</dbReference>
<reference evidence="3" key="1">
    <citation type="journal article" date="2019" name="Int. J. Syst. Evol. Microbiol.">
        <title>The Global Catalogue of Microorganisms (GCM) 10K type strain sequencing project: providing services to taxonomists for standard genome sequencing and annotation.</title>
        <authorList>
            <consortium name="The Broad Institute Genomics Platform"/>
            <consortium name="The Broad Institute Genome Sequencing Center for Infectious Disease"/>
            <person name="Wu L."/>
            <person name="Ma J."/>
        </authorList>
    </citation>
    <scope>NUCLEOTIDE SEQUENCE [LARGE SCALE GENOMIC DNA]</scope>
    <source>
        <strain evidence="3">CCUG 63682</strain>
    </source>
</reference>
<dbReference type="Pfam" id="PF14059">
    <property type="entry name" value="DUF4251"/>
    <property type="match status" value="1"/>
</dbReference>
<proteinExistence type="predicted"/>
<feature type="chain" id="PRO_5045141810" evidence="1">
    <location>
        <begin position="27"/>
        <end position="194"/>
    </location>
</feature>
<evidence type="ECO:0000313" key="2">
    <source>
        <dbReference type="EMBL" id="MFC4721886.1"/>
    </source>
</evidence>
<evidence type="ECO:0000256" key="1">
    <source>
        <dbReference type="SAM" id="SignalP"/>
    </source>
</evidence>
<feature type="signal peptide" evidence="1">
    <location>
        <begin position="1"/>
        <end position="26"/>
    </location>
</feature>
<accession>A0ABV9N355</accession>
<dbReference type="InterPro" id="IPR025347">
    <property type="entry name" value="DUF4251"/>
</dbReference>
<dbReference type="Proteomes" id="UP001595953">
    <property type="component" value="Unassembled WGS sequence"/>
</dbReference>
<keyword evidence="1" id="KW-0732">Signal</keyword>
<gene>
    <name evidence="2" type="ORF">ACFO5O_06120</name>
</gene>
<evidence type="ECO:0000313" key="3">
    <source>
        <dbReference type="Proteomes" id="UP001595953"/>
    </source>
</evidence>
<dbReference type="EMBL" id="JBHSGP010000012">
    <property type="protein sequence ID" value="MFC4721886.1"/>
    <property type="molecule type" value="Genomic_DNA"/>
</dbReference>
<name>A0ABV9N355_9FLAO</name>
<dbReference type="PROSITE" id="PS51257">
    <property type="entry name" value="PROKAR_LIPOPROTEIN"/>
    <property type="match status" value="1"/>
</dbReference>